<dbReference type="HOGENOM" id="CLU_000022_45_4_1"/>
<dbReference type="RefSeq" id="XP_040625299.1">
    <property type="nucleotide sequence ID" value="XM_040773690.1"/>
</dbReference>
<dbReference type="GO" id="GO:0016020">
    <property type="term" value="C:membrane"/>
    <property type="evidence" value="ECO:0007669"/>
    <property type="project" value="TreeGrafter"/>
</dbReference>
<evidence type="ECO:0000313" key="5">
    <source>
        <dbReference type="Proteomes" id="UP000030653"/>
    </source>
</evidence>
<dbReference type="OMA" id="VPRVWQK"/>
<dbReference type="GO" id="GO:0005524">
    <property type="term" value="F:ATP binding"/>
    <property type="evidence" value="ECO:0007669"/>
    <property type="project" value="UniProtKB-KW"/>
</dbReference>
<sequence length="735" mass="81031">MSSSRILVPNPRVVDFDRQAIEAPFTRKPGQTGHYRAALHPELLTMDSPDLPWKTVPEILDDALARYPQNYRWLGRLPIVKPATLDTPVEYGTEYEWMTYAEGARRVKDIGSGIELLYEAGLLGKNDQGLETVGIWSKNCPEWQLIDQGLMSFSRVNVALYDTLGHDACEYVINHAAIQLVFVSEEHLQEVLALGRGKCPCLRIAICMDDHKPTTLASFETWAQEKGVKVMSLRQRECVLLVFSSAAYMVCSGTTWQRPPKRNSIPQAEGYCKHLVYFRYYRDAERSATCLAIIRSAQTVQGVVLTHENLVCCVYSWLIGAMPDLPPNAVYCSCLPLAHVYAHAMDQTVTALGLAVGYSTGNPLRLLEDCRILKPFAMTVVPRILNRLYGVMQPVVRAPGFSGDLLRHGLKVKLANLHSTGTVKHAVWDALVFRKIAALLGGNLRYIPLGAAPISGEVIDFVKVVLSAQVLQGYGMTESAGAATRSFEGDPLPGGFVGWPLPAMEIKLVSVPEMGYRAEDKPDPRGEVCIRGTCVTKQYYKDEELTRQTIDADGWLHTGDIGSFDFRGRLRIMDRIKNIVKLSQGEYVALEKVEAAYSTLPIVSQIFVHGEGKESYVVAVVIADRAALAALAGEVWGKGVAHTDEPALLQAAGDASVVGRVLEQMIAQASHERLKGFESVKRVVLALEPFTIENGLLASTLKIKRAAAVTRYRKEINALYALGEPAKSHKGQARL</sequence>
<dbReference type="PANTHER" id="PTHR43272">
    <property type="entry name" value="LONG-CHAIN-FATTY-ACID--COA LIGASE"/>
    <property type="match status" value="1"/>
</dbReference>
<name>M5FXX8_DACPD</name>
<feature type="domain" description="AMP-dependent synthetase/ligase" evidence="3">
    <location>
        <begin position="302"/>
        <end position="540"/>
    </location>
</feature>
<dbReference type="InterPro" id="IPR042099">
    <property type="entry name" value="ANL_N_sf"/>
</dbReference>
<accession>M5FXX8</accession>
<dbReference type="GO" id="GO:0005783">
    <property type="term" value="C:endoplasmic reticulum"/>
    <property type="evidence" value="ECO:0007669"/>
    <property type="project" value="TreeGrafter"/>
</dbReference>
<dbReference type="PANTHER" id="PTHR43272:SF33">
    <property type="entry name" value="AMP-BINDING DOMAIN-CONTAINING PROTEIN-RELATED"/>
    <property type="match status" value="1"/>
</dbReference>
<dbReference type="GO" id="GO:0004467">
    <property type="term" value="F:long-chain fatty acid-CoA ligase activity"/>
    <property type="evidence" value="ECO:0007669"/>
    <property type="project" value="TreeGrafter"/>
</dbReference>
<evidence type="ECO:0000313" key="4">
    <source>
        <dbReference type="EMBL" id="EJT98401.1"/>
    </source>
</evidence>
<dbReference type="InterPro" id="IPR000873">
    <property type="entry name" value="AMP-dep_synth/lig_dom"/>
</dbReference>
<dbReference type="GeneID" id="63688752"/>
<dbReference type="SUPFAM" id="SSF56801">
    <property type="entry name" value="Acetyl-CoA synthetase-like"/>
    <property type="match status" value="1"/>
</dbReference>
<evidence type="ECO:0000256" key="2">
    <source>
        <dbReference type="ARBA" id="ARBA00022840"/>
    </source>
</evidence>
<evidence type="ECO:0000256" key="1">
    <source>
        <dbReference type="ARBA" id="ARBA00022741"/>
    </source>
</evidence>
<reference evidence="4 5" key="1">
    <citation type="journal article" date="2012" name="Science">
        <title>The Paleozoic origin of enzymatic lignin decomposition reconstructed from 31 fungal genomes.</title>
        <authorList>
            <person name="Floudas D."/>
            <person name="Binder M."/>
            <person name="Riley R."/>
            <person name="Barry K."/>
            <person name="Blanchette R.A."/>
            <person name="Henrissat B."/>
            <person name="Martinez A.T."/>
            <person name="Otillar R."/>
            <person name="Spatafora J.W."/>
            <person name="Yadav J.S."/>
            <person name="Aerts A."/>
            <person name="Benoit I."/>
            <person name="Boyd A."/>
            <person name="Carlson A."/>
            <person name="Copeland A."/>
            <person name="Coutinho P.M."/>
            <person name="de Vries R.P."/>
            <person name="Ferreira P."/>
            <person name="Findley K."/>
            <person name="Foster B."/>
            <person name="Gaskell J."/>
            <person name="Glotzer D."/>
            <person name="Gorecki P."/>
            <person name="Heitman J."/>
            <person name="Hesse C."/>
            <person name="Hori C."/>
            <person name="Igarashi K."/>
            <person name="Jurgens J.A."/>
            <person name="Kallen N."/>
            <person name="Kersten P."/>
            <person name="Kohler A."/>
            <person name="Kuees U."/>
            <person name="Kumar T.K.A."/>
            <person name="Kuo A."/>
            <person name="LaButti K."/>
            <person name="Larrondo L.F."/>
            <person name="Lindquist E."/>
            <person name="Ling A."/>
            <person name="Lombard V."/>
            <person name="Lucas S."/>
            <person name="Lundell T."/>
            <person name="Martin R."/>
            <person name="McLaughlin D.J."/>
            <person name="Morgenstern I."/>
            <person name="Morin E."/>
            <person name="Murat C."/>
            <person name="Nagy L.G."/>
            <person name="Nolan M."/>
            <person name="Ohm R.A."/>
            <person name="Patyshakuliyeva A."/>
            <person name="Rokas A."/>
            <person name="Ruiz-Duenas F.J."/>
            <person name="Sabat G."/>
            <person name="Salamov A."/>
            <person name="Samejima M."/>
            <person name="Schmutz J."/>
            <person name="Slot J.C."/>
            <person name="St John F."/>
            <person name="Stenlid J."/>
            <person name="Sun H."/>
            <person name="Sun S."/>
            <person name="Syed K."/>
            <person name="Tsang A."/>
            <person name="Wiebenga A."/>
            <person name="Young D."/>
            <person name="Pisabarro A."/>
            <person name="Eastwood D.C."/>
            <person name="Martin F."/>
            <person name="Cullen D."/>
            <person name="Grigoriev I.V."/>
            <person name="Hibbett D.S."/>
        </authorList>
    </citation>
    <scope>NUCLEOTIDE SEQUENCE [LARGE SCALE GENOMIC DNA]</scope>
    <source>
        <strain evidence="4 5">DJM-731 SS1</strain>
    </source>
</reference>
<proteinExistence type="predicted"/>
<keyword evidence="2" id="KW-0067">ATP-binding</keyword>
<dbReference type="STRING" id="1858805.M5FXX8"/>
<protein>
    <submittedName>
        <fullName evidence="4">Acetyl-CoA synthetase-like protein</fullName>
    </submittedName>
</protein>
<feature type="domain" description="AMP-dependent synthetase/ligase" evidence="3">
    <location>
        <begin position="91"/>
        <end position="245"/>
    </location>
</feature>
<dbReference type="Gene3D" id="3.40.50.12780">
    <property type="entry name" value="N-terminal domain of ligase-like"/>
    <property type="match status" value="1"/>
</dbReference>
<gene>
    <name evidence="4" type="ORF">DACRYDRAFT_24464</name>
</gene>
<dbReference type="Pfam" id="PF00501">
    <property type="entry name" value="AMP-binding"/>
    <property type="match status" value="2"/>
</dbReference>
<dbReference type="EMBL" id="JH795873">
    <property type="protein sequence ID" value="EJT98401.1"/>
    <property type="molecule type" value="Genomic_DNA"/>
</dbReference>
<evidence type="ECO:0000259" key="3">
    <source>
        <dbReference type="Pfam" id="PF00501"/>
    </source>
</evidence>
<organism evidence="4 5">
    <name type="scientific">Dacryopinax primogenitus (strain DJM 731)</name>
    <name type="common">Brown rot fungus</name>
    <dbReference type="NCBI Taxonomy" id="1858805"/>
    <lineage>
        <taxon>Eukaryota</taxon>
        <taxon>Fungi</taxon>
        <taxon>Dikarya</taxon>
        <taxon>Basidiomycota</taxon>
        <taxon>Agaricomycotina</taxon>
        <taxon>Dacrymycetes</taxon>
        <taxon>Dacrymycetales</taxon>
        <taxon>Dacrymycetaceae</taxon>
        <taxon>Dacryopinax</taxon>
    </lineage>
</organism>
<keyword evidence="1" id="KW-0547">Nucleotide-binding</keyword>
<keyword evidence="5" id="KW-1185">Reference proteome</keyword>
<dbReference type="AlphaFoldDB" id="M5FXX8"/>
<dbReference type="Proteomes" id="UP000030653">
    <property type="component" value="Unassembled WGS sequence"/>
</dbReference>
<dbReference type="OrthoDB" id="1700726at2759"/>